<name>F0XVN5_AURAN</name>
<keyword evidence="5" id="KW-1185">Reference proteome</keyword>
<dbReference type="InterPro" id="IPR050534">
    <property type="entry name" value="Coronavir_polyprotein_1ab"/>
</dbReference>
<reference evidence="4 5" key="1">
    <citation type="journal article" date="2011" name="Proc. Natl. Acad. Sci. U.S.A.">
        <title>Niche of harmful alga Aureococcus anophagefferens revealed through ecogenomics.</title>
        <authorList>
            <person name="Gobler C.J."/>
            <person name="Berry D.L."/>
            <person name="Dyhrman S.T."/>
            <person name="Wilhelm S.W."/>
            <person name="Salamov A."/>
            <person name="Lobanov A.V."/>
            <person name="Zhang Y."/>
            <person name="Collier J.L."/>
            <person name="Wurch L.L."/>
            <person name="Kustka A.B."/>
            <person name="Dill B.D."/>
            <person name="Shah M."/>
            <person name="VerBerkmoes N.C."/>
            <person name="Kuo A."/>
            <person name="Terry A."/>
            <person name="Pangilinan J."/>
            <person name="Lindquist E.A."/>
            <person name="Lucas S."/>
            <person name="Paulsen I.T."/>
            <person name="Hattenrath-Lehmann T.K."/>
            <person name="Talmage S.C."/>
            <person name="Walker E.A."/>
            <person name="Koch F."/>
            <person name="Burson A.M."/>
            <person name="Marcoval M.A."/>
            <person name="Tang Y.Z."/>
            <person name="Lecleir G.R."/>
            <person name="Coyne K.J."/>
            <person name="Berg G.M."/>
            <person name="Bertrand E.M."/>
            <person name="Saito M.A."/>
            <person name="Gladyshev V.N."/>
            <person name="Grigoriev I.V."/>
        </authorList>
    </citation>
    <scope>NUCLEOTIDE SEQUENCE [LARGE SCALE GENOMIC DNA]</scope>
    <source>
        <strain evidence="5">CCMP 1984</strain>
    </source>
</reference>
<proteinExistence type="predicted"/>
<dbReference type="GeneID" id="20223081"/>
<gene>
    <name evidence="4" type="ORF">AURANDRAFT_60599</name>
</gene>
<evidence type="ECO:0000259" key="3">
    <source>
        <dbReference type="SMART" id="SM00487"/>
    </source>
</evidence>
<dbReference type="OrthoDB" id="201314at2759"/>
<dbReference type="Gene3D" id="3.40.50.300">
    <property type="entry name" value="P-loop containing nucleotide triphosphate hydrolases"/>
    <property type="match status" value="1"/>
</dbReference>
<dbReference type="KEGG" id="aaf:AURANDRAFT_60599"/>
<feature type="domain" description="Helicase ATP-binding" evidence="3">
    <location>
        <begin position="527"/>
        <end position="785"/>
    </location>
</feature>
<dbReference type="InterPro" id="IPR041677">
    <property type="entry name" value="DNA2/NAM7_AAA_11"/>
</dbReference>
<accession>F0XVN5</accession>
<comment type="catalytic activity">
    <reaction evidence="1">
        <text>ATP + H2O = ADP + phosphate + H(+)</text>
        <dbReference type="Rhea" id="RHEA:13065"/>
        <dbReference type="ChEBI" id="CHEBI:15377"/>
        <dbReference type="ChEBI" id="CHEBI:15378"/>
        <dbReference type="ChEBI" id="CHEBI:30616"/>
        <dbReference type="ChEBI" id="CHEBI:43474"/>
        <dbReference type="ChEBI" id="CHEBI:456216"/>
        <dbReference type="EC" id="3.6.4.12"/>
    </reaction>
    <physiologicalReaction direction="left-to-right" evidence="1">
        <dbReference type="Rhea" id="RHEA:13066"/>
    </physiologicalReaction>
</comment>
<evidence type="ECO:0000256" key="1">
    <source>
        <dbReference type="ARBA" id="ARBA00048432"/>
    </source>
</evidence>
<feature type="chain" id="PRO_5003260473" description="Helicase ATP-binding domain-containing protein" evidence="2">
    <location>
        <begin position="18"/>
        <end position="788"/>
    </location>
</feature>
<dbReference type="InterPro" id="IPR014001">
    <property type="entry name" value="Helicase_ATP-bd"/>
</dbReference>
<evidence type="ECO:0000256" key="2">
    <source>
        <dbReference type="SAM" id="SignalP"/>
    </source>
</evidence>
<dbReference type="EMBL" id="GL833120">
    <property type="protein sequence ID" value="EGB12631.1"/>
    <property type="molecule type" value="Genomic_DNA"/>
</dbReference>
<dbReference type="PANTHER" id="PTHR43788">
    <property type="entry name" value="DNA2/NAM7 HELICASE FAMILY MEMBER"/>
    <property type="match status" value="1"/>
</dbReference>
<dbReference type="InParanoid" id="F0XVN5"/>
<protein>
    <recommendedName>
        <fullName evidence="3">Helicase ATP-binding domain-containing protein</fullName>
    </recommendedName>
</protein>
<dbReference type="Pfam" id="PF13086">
    <property type="entry name" value="AAA_11"/>
    <property type="match status" value="2"/>
</dbReference>
<dbReference type="eggNOG" id="KOG1802">
    <property type="taxonomic scope" value="Eukaryota"/>
</dbReference>
<evidence type="ECO:0000313" key="5">
    <source>
        <dbReference type="Proteomes" id="UP000002729"/>
    </source>
</evidence>
<keyword evidence="2" id="KW-0732">Signal</keyword>
<dbReference type="InterPro" id="IPR018247">
    <property type="entry name" value="EF_Hand_1_Ca_BS"/>
</dbReference>
<dbReference type="PROSITE" id="PS00018">
    <property type="entry name" value="EF_HAND_1"/>
    <property type="match status" value="1"/>
</dbReference>
<sequence>MGLLLPQIAVLCASATALQVMQIAALGAGATALQLPRRNFLGATAATVAAPRIAAAAELEIPSAVAPSWTLLIPIVELDAAVARWTVDVGAKSTSSVASALELLNKGGILSSKNFYLGVGTKYATSLVYDDFDKKLVEQDKNARVSDMVLAARALDAARKTLASEFPSSAAKDLRAASDQLGDFLARAPRKDVEKARNALASLVAADANGDGQVDDAEFYKAGALSTEEQLAATWGVWGTTLFSKDLRPASPDTVLLTIKTPPPVPDYLKRAIARSELAILLSALLQQSQPLQTRPSLRRATRLHAREDAYASYWDELLLKEYREAAAELRSRRQTWSRKRLEDSGDSVFGAATPETELFGDKIVRVTRRSGRDGRLRDRFRRGDVLLLSPEDRAPRDRQFLPRDVVVVDAGADWLAVGAGARWPKGVWESRRRPGSCAVRLDRAAPRAPLEAQRDALARVAAGAAGEAAALLARTFGGSAEALDAPPARFRDGARLEFAGVPGGVTAPSLEIAALNAIGGAKDDAGGFEPNASQEDAIAWALARSVSLIRGPPGTGKTRCASLLVSSALRLGDGGAAPRVLAVCHSNGAADVLLAALVAVGVPAIRAGRPASVAPEARRHTVVALAERHPEVSALRERARNATLKPHVRSAAAADARKVVDEVREALSRNAPVVVASCVGRRVGAHQLIEASSGEFSLVVVDEAAQTTEPAVLCALAAAKADQIVFVGDTKQLPPTVVSEDAALRRALATSPMQRLEAAGLPLKTLRVQYTASSDRSAFSREFRLKM</sequence>
<dbReference type="InterPro" id="IPR027417">
    <property type="entry name" value="P-loop_NTPase"/>
</dbReference>
<dbReference type="SMART" id="SM00487">
    <property type="entry name" value="DEXDc"/>
    <property type="match status" value="1"/>
</dbReference>
<dbReference type="Proteomes" id="UP000002729">
    <property type="component" value="Unassembled WGS sequence"/>
</dbReference>
<organism evidence="5">
    <name type="scientific">Aureococcus anophagefferens</name>
    <name type="common">Harmful bloom alga</name>
    <dbReference type="NCBI Taxonomy" id="44056"/>
    <lineage>
        <taxon>Eukaryota</taxon>
        <taxon>Sar</taxon>
        <taxon>Stramenopiles</taxon>
        <taxon>Ochrophyta</taxon>
        <taxon>Pelagophyceae</taxon>
        <taxon>Pelagomonadales</taxon>
        <taxon>Pelagomonadaceae</taxon>
        <taxon>Aureococcus</taxon>
    </lineage>
</organism>
<dbReference type="SUPFAM" id="SSF52540">
    <property type="entry name" value="P-loop containing nucleoside triphosphate hydrolases"/>
    <property type="match status" value="1"/>
</dbReference>
<evidence type="ECO:0000313" key="4">
    <source>
        <dbReference type="EMBL" id="EGB12631.1"/>
    </source>
</evidence>
<dbReference type="Gene3D" id="2.40.30.270">
    <property type="match status" value="1"/>
</dbReference>
<dbReference type="GO" id="GO:0043139">
    <property type="term" value="F:5'-3' DNA helicase activity"/>
    <property type="evidence" value="ECO:0007669"/>
    <property type="project" value="TreeGrafter"/>
</dbReference>
<dbReference type="RefSeq" id="XP_009032292.1">
    <property type="nucleotide sequence ID" value="XM_009034044.1"/>
</dbReference>
<dbReference type="AlphaFoldDB" id="F0XVN5"/>
<feature type="signal peptide" evidence="2">
    <location>
        <begin position="1"/>
        <end position="17"/>
    </location>
</feature>
<dbReference type="PANTHER" id="PTHR43788:SF8">
    <property type="entry name" value="DNA-BINDING PROTEIN SMUBP-2"/>
    <property type="match status" value="1"/>
</dbReference>